<protein>
    <submittedName>
        <fullName evidence="2">Uncharacterized protein</fullName>
    </submittedName>
</protein>
<evidence type="ECO:0000313" key="2">
    <source>
        <dbReference type="WBParaSite" id="TCONS_00005619.p1"/>
    </source>
</evidence>
<dbReference type="Proteomes" id="UP000035681">
    <property type="component" value="Unplaced"/>
</dbReference>
<keyword evidence="1" id="KW-1185">Reference proteome</keyword>
<organism evidence="1 2">
    <name type="scientific">Strongyloides stercoralis</name>
    <name type="common">Threadworm</name>
    <dbReference type="NCBI Taxonomy" id="6248"/>
    <lineage>
        <taxon>Eukaryota</taxon>
        <taxon>Metazoa</taxon>
        <taxon>Ecdysozoa</taxon>
        <taxon>Nematoda</taxon>
        <taxon>Chromadorea</taxon>
        <taxon>Rhabditida</taxon>
        <taxon>Tylenchina</taxon>
        <taxon>Panagrolaimomorpha</taxon>
        <taxon>Strongyloidoidea</taxon>
        <taxon>Strongyloididae</taxon>
        <taxon>Strongyloides</taxon>
    </lineage>
</organism>
<dbReference type="PANTHER" id="PTHR35373">
    <property type="entry name" value="PROTEIN CBG16894"/>
    <property type="match status" value="1"/>
</dbReference>
<name>A0AAF5D1Y6_STRER</name>
<dbReference type="WBParaSite" id="TCONS_00005619.p1">
    <property type="protein sequence ID" value="TCONS_00005619.p1"/>
    <property type="gene ID" value="XLOC_003879"/>
</dbReference>
<dbReference type="PANTHER" id="PTHR35373:SF4">
    <property type="entry name" value="PEPTIDASE_M16_M DOMAIN-CONTAINING PROTEIN"/>
    <property type="match status" value="1"/>
</dbReference>
<proteinExistence type="predicted"/>
<sequence length="138" mass="16355">QEKNRNILIMYNVNNEESFYEDKHVILTYDYLLIKKYFFPSMKEKKVFTNQIKILYYEEQSNRTIRGCRIWGKSPNNVYWAYDLRRSLPGNKEGKGNVIVDIEDGIKKGFTVENIEAFLRATRNVCGFNLIIVDKLNV</sequence>
<evidence type="ECO:0000313" key="1">
    <source>
        <dbReference type="Proteomes" id="UP000035681"/>
    </source>
</evidence>
<dbReference type="AlphaFoldDB" id="A0AAF5D1Y6"/>
<reference evidence="2" key="1">
    <citation type="submission" date="2024-02" db="UniProtKB">
        <authorList>
            <consortium name="WormBaseParasite"/>
        </authorList>
    </citation>
    <scope>IDENTIFICATION</scope>
</reference>
<accession>A0AAF5D1Y6</accession>